<reference evidence="3 5" key="1">
    <citation type="submission" date="2018-06" db="EMBL/GenBank/DDBJ databases">
        <title>Comparative genomics of rhizobia nodulating Arachis hypogaea in China.</title>
        <authorList>
            <person name="Li Y."/>
        </authorList>
    </citation>
    <scope>NUCLEOTIDE SEQUENCE [LARGE SCALE GENOMIC DNA]</scope>
    <source>
        <strain evidence="3 5">CCBAU 51670</strain>
    </source>
</reference>
<evidence type="ECO:0000313" key="6">
    <source>
        <dbReference type="Proteomes" id="UP000290401"/>
    </source>
</evidence>
<dbReference type="GO" id="GO:0006633">
    <property type="term" value="P:fatty acid biosynthetic process"/>
    <property type="evidence" value="ECO:0007669"/>
    <property type="project" value="TreeGrafter"/>
</dbReference>
<dbReference type="InterPro" id="IPR029069">
    <property type="entry name" value="HotDog_dom_sf"/>
</dbReference>
<evidence type="ECO:0000313" key="3">
    <source>
        <dbReference type="EMBL" id="QAU44334.1"/>
    </source>
</evidence>
<dbReference type="PANTHER" id="PTHR43437">
    <property type="entry name" value="HYDROXYACYL-THIOESTER DEHYDRATASE TYPE 2, MITOCHONDRIAL-RELATED"/>
    <property type="match status" value="1"/>
</dbReference>
<accession>A0AAE6C675</accession>
<dbReference type="Pfam" id="PF01575">
    <property type="entry name" value="MaoC_dehydratas"/>
    <property type="match status" value="1"/>
</dbReference>
<dbReference type="AlphaFoldDB" id="A0AAE6C675"/>
<dbReference type="PANTHER" id="PTHR43437:SF3">
    <property type="entry name" value="HYDROXYACYL-THIOESTER DEHYDRATASE TYPE 2, MITOCHONDRIAL"/>
    <property type="match status" value="1"/>
</dbReference>
<feature type="domain" description="MaoC-like" evidence="2">
    <location>
        <begin position="66"/>
        <end position="177"/>
    </location>
</feature>
<evidence type="ECO:0000259" key="2">
    <source>
        <dbReference type="Pfam" id="PF01575"/>
    </source>
</evidence>
<dbReference type="InterPro" id="IPR002539">
    <property type="entry name" value="MaoC-like_dom"/>
</dbReference>
<dbReference type="GO" id="GO:0019171">
    <property type="term" value="F:(3R)-hydroxyacyl-[acyl-carrier-protein] dehydratase activity"/>
    <property type="evidence" value="ECO:0007669"/>
    <property type="project" value="TreeGrafter"/>
</dbReference>
<evidence type="ECO:0000313" key="5">
    <source>
        <dbReference type="Proteomes" id="UP000288972"/>
    </source>
</evidence>
<feature type="region of interest" description="Disordered" evidence="1">
    <location>
        <begin position="1"/>
        <end position="47"/>
    </location>
</feature>
<name>A0AAE6C675_9BRAD</name>
<organism evidence="3 5">
    <name type="scientific">Bradyrhizobium guangzhouense</name>
    <dbReference type="NCBI Taxonomy" id="1325095"/>
    <lineage>
        <taxon>Bacteria</taxon>
        <taxon>Pseudomonadati</taxon>
        <taxon>Pseudomonadota</taxon>
        <taxon>Alphaproteobacteria</taxon>
        <taxon>Hyphomicrobiales</taxon>
        <taxon>Nitrobacteraceae</taxon>
        <taxon>Bradyrhizobium</taxon>
    </lineage>
</organism>
<dbReference type="KEGG" id="bgz:XH91_02480"/>
<gene>
    <name evidence="4" type="ORF">EAS56_35770</name>
    <name evidence="3" type="ORF">XH91_02480</name>
</gene>
<dbReference type="Proteomes" id="UP000290401">
    <property type="component" value="Unassembled WGS sequence"/>
</dbReference>
<protein>
    <submittedName>
        <fullName evidence="3">Dehydratase</fullName>
    </submittedName>
</protein>
<dbReference type="CDD" id="cd03441">
    <property type="entry name" value="R_hydratase_like"/>
    <property type="match status" value="1"/>
</dbReference>
<feature type="compositionally biased region" description="Basic and acidic residues" evidence="1">
    <location>
        <begin position="34"/>
        <end position="47"/>
    </location>
</feature>
<keyword evidence="6" id="KW-1185">Reference proteome</keyword>
<proteinExistence type="predicted"/>
<evidence type="ECO:0000313" key="4">
    <source>
        <dbReference type="EMBL" id="RXH05319.1"/>
    </source>
</evidence>
<dbReference type="EMBL" id="RDQZ01000050">
    <property type="protein sequence ID" value="RXH05319.1"/>
    <property type="molecule type" value="Genomic_DNA"/>
</dbReference>
<evidence type="ECO:0000256" key="1">
    <source>
        <dbReference type="SAM" id="MobiDB-lite"/>
    </source>
</evidence>
<sequence length="201" mass="22665">MDAQDKPAQAELNGLSHSSRRGSDRRLARKSQRKSQEKEPDMTDFDPARHRMISAQRWFEDFVVGERFVLPSRTQTTAVFAAFQTASGDTHPVHYDVEYCRARGMPHLLAHGFQTLIHTAPGAGLFPFMVEESLVGFLEQSSRFLKPVYADDTIYPALEVTELVPGRTTGVVTLTSTVFNQRKELVLEGTQKFLIRRRPAG</sequence>
<dbReference type="SUPFAM" id="SSF54637">
    <property type="entry name" value="Thioesterase/thiol ester dehydrase-isomerase"/>
    <property type="match status" value="1"/>
</dbReference>
<reference evidence="4 6" key="2">
    <citation type="submission" date="2018-10" db="EMBL/GenBank/DDBJ databases">
        <title>Bradyrhizobium sp. nov., effective nodules isolated from peanut in China.</title>
        <authorList>
            <person name="Li Y."/>
        </authorList>
    </citation>
    <scope>NUCLEOTIDE SEQUENCE [LARGE SCALE GENOMIC DNA]</scope>
    <source>
        <strain evidence="4 6">CCBAU 53426</strain>
    </source>
</reference>
<dbReference type="Proteomes" id="UP000288972">
    <property type="component" value="Chromosome"/>
</dbReference>
<dbReference type="EMBL" id="CP030053">
    <property type="protein sequence ID" value="QAU44334.1"/>
    <property type="molecule type" value="Genomic_DNA"/>
</dbReference>
<dbReference type="InterPro" id="IPR050965">
    <property type="entry name" value="UPF0336/Enoyl-CoA_hydratase"/>
</dbReference>
<dbReference type="Gene3D" id="3.10.129.10">
    <property type="entry name" value="Hotdog Thioesterase"/>
    <property type="match status" value="1"/>
</dbReference>